<evidence type="ECO:0000256" key="1">
    <source>
        <dbReference type="SAM" id="Phobius"/>
    </source>
</evidence>
<evidence type="ECO:0000313" key="2">
    <source>
        <dbReference type="EMBL" id="PSU47654.1"/>
    </source>
</evidence>
<dbReference type="PROSITE" id="PS51257">
    <property type="entry name" value="PROKAR_LIPOPROTEIN"/>
    <property type="match status" value="1"/>
</dbReference>
<keyword evidence="1" id="KW-1133">Transmembrane helix</keyword>
<gene>
    <name evidence="2" type="ORF">C9J12_13950</name>
</gene>
<proteinExistence type="predicted"/>
<feature type="transmembrane region" description="Helical" evidence="1">
    <location>
        <begin position="351"/>
        <end position="373"/>
    </location>
</feature>
<dbReference type="Proteomes" id="UP000240987">
    <property type="component" value="Unassembled WGS sequence"/>
</dbReference>
<dbReference type="OrthoDB" id="1410674at2"/>
<keyword evidence="1" id="KW-0812">Transmembrane</keyword>
<organism evidence="2 3">
    <name type="scientific">Photobacterium frigidiphilum</name>
    <dbReference type="NCBI Taxonomy" id="264736"/>
    <lineage>
        <taxon>Bacteria</taxon>
        <taxon>Pseudomonadati</taxon>
        <taxon>Pseudomonadota</taxon>
        <taxon>Gammaproteobacteria</taxon>
        <taxon>Vibrionales</taxon>
        <taxon>Vibrionaceae</taxon>
        <taxon>Photobacterium</taxon>
    </lineage>
</organism>
<sequence length="382" mass="43336">MTLFRSLFFIAIVFLVSSCSLLEIKLDSQTTPLTTQELNIRLLSRDYSITFFKTIEEAADNIAQANLDDNAQYSYTLLWKIHSEEGLQQSVYQASPLASLIDSWVFTYQMNDYFTTGAGKNIFVEQQYIATSASQKLVKDADTLAFNLLKKADYLTAQRFVAQFSQQHPFENLAFNRTPAFKDWLTFNGIDESEAITTFGTMPEALSDLSDRLSLMSNQTPKLLSWKAELVARNSRVNGEQLSQTLSNINNTSLKFQEFIDNNPEYMRLLASEMGKELQPLLNDFDKKAGEKLNVITQERIALEIMVERERIAIGQMVTKERANITTDLDGIAQNVVKKAIEQLTVMLSDILIYLILFVLVIFFAPFGLGFIVGRKTHKTKA</sequence>
<reference evidence="2 3" key="1">
    <citation type="submission" date="2018-01" db="EMBL/GenBank/DDBJ databases">
        <title>Whole genome sequencing of Histamine producing bacteria.</title>
        <authorList>
            <person name="Butler K."/>
        </authorList>
    </citation>
    <scope>NUCLEOTIDE SEQUENCE [LARGE SCALE GENOMIC DNA]</scope>
    <source>
        <strain evidence="2 3">JCM 12947</strain>
    </source>
</reference>
<accession>A0A2T3JFE7</accession>
<evidence type="ECO:0000313" key="3">
    <source>
        <dbReference type="Proteomes" id="UP000240987"/>
    </source>
</evidence>
<name>A0A2T3JFE7_9GAMM</name>
<keyword evidence="1" id="KW-0472">Membrane</keyword>
<keyword evidence="3" id="KW-1185">Reference proteome</keyword>
<dbReference type="AlphaFoldDB" id="A0A2T3JFE7"/>
<dbReference type="RefSeq" id="WP_107243277.1">
    <property type="nucleotide sequence ID" value="NZ_PYMJ01000013.1"/>
</dbReference>
<comment type="caution">
    <text evidence="2">The sequence shown here is derived from an EMBL/GenBank/DDBJ whole genome shotgun (WGS) entry which is preliminary data.</text>
</comment>
<protein>
    <submittedName>
        <fullName evidence="2">Chemotaxis protein</fullName>
    </submittedName>
</protein>
<dbReference type="EMBL" id="PYMJ01000013">
    <property type="protein sequence ID" value="PSU47654.1"/>
    <property type="molecule type" value="Genomic_DNA"/>
</dbReference>